<evidence type="ECO:0000313" key="2">
    <source>
        <dbReference type="EMBL" id="THV46335.1"/>
    </source>
</evidence>
<reference evidence="2 3" key="1">
    <citation type="submission" date="2017-12" db="EMBL/GenBank/DDBJ databases">
        <title>Comparative genomics of Botrytis spp.</title>
        <authorList>
            <person name="Valero-Jimenez C.A."/>
            <person name="Tapia P."/>
            <person name="Veloso J."/>
            <person name="Silva-Moreno E."/>
            <person name="Staats M."/>
            <person name="Valdes J.H."/>
            <person name="Van Kan J.A.L."/>
        </authorList>
    </citation>
    <scope>NUCLEOTIDE SEQUENCE [LARGE SCALE GENOMIC DNA]</scope>
    <source>
        <strain evidence="2 3">MUCL435</strain>
    </source>
</reference>
<organism evidence="2 3">
    <name type="scientific">Botrytis galanthina</name>
    <dbReference type="NCBI Taxonomy" id="278940"/>
    <lineage>
        <taxon>Eukaryota</taxon>
        <taxon>Fungi</taxon>
        <taxon>Dikarya</taxon>
        <taxon>Ascomycota</taxon>
        <taxon>Pezizomycotina</taxon>
        <taxon>Leotiomycetes</taxon>
        <taxon>Helotiales</taxon>
        <taxon>Sclerotiniaceae</taxon>
        <taxon>Botrytis</taxon>
    </lineage>
</organism>
<accession>A0A4S8QSI3</accession>
<gene>
    <name evidence="2" type="ORF">BGAL_0394g00020</name>
</gene>
<evidence type="ECO:0000259" key="1">
    <source>
        <dbReference type="PROSITE" id="PS50097"/>
    </source>
</evidence>
<comment type="caution">
    <text evidence="2">The sequence shown here is derived from an EMBL/GenBank/DDBJ whole genome shotgun (WGS) entry which is preliminary data.</text>
</comment>
<evidence type="ECO:0000313" key="3">
    <source>
        <dbReference type="Proteomes" id="UP000308671"/>
    </source>
</evidence>
<dbReference type="Proteomes" id="UP000308671">
    <property type="component" value="Unassembled WGS sequence"/>
</dbReference>
<protein>
    <recommendedName>
        <fullName evidence="1">BTB domain-containing protein</fullName>
    </recommendedName>
</protein>
<dbReference type="InterPro" id="IPR000210">
    <property type="entry name" value="BTB/POZ_dom"/>
</dbReference>
<dbReference type="CDD" id="cd18186">
    <property type="entry name" value="BTB_POZ_ZBTB_KLHL-like"/>
    <property type="match status" value="1"/>
</dbReference>
<keyword evidence="3" id="KW-1185">Reference proteome</keyword>
<name>A0A4S8QSI3_9HELO</name>
<dbReference type="OrthoDB" id="6359816at2759"/>
<sequence>MTDQSKKRKASQADLWEMIPSDLSDEDDIEEIFPTEDLTKNAVLQRNSTYPKALDARVQPSAAASTLAGSKAKASLTFLEKHGTQTVDIYVGKENILFRVYKDILCNKIEFFDKMFNGKFKEANENAAILPEDDPEAFDILMCWVAQDTVSVKVQDFREKLHLWVLVDKLCLGNLQKSIMNIWRIEDKIYDTYYTAEEFQYIFEKTARKSPPRQYAARMLRFQSLKPPTEGHEYSIDYHGKPIPLSDLDVTALAELLAKNKEMLESYLELAGRTNDPSGNEVDPRKMHVY</sequence>
<dbReference type="AlphaFoldDB" id="A0A4S8QSI3"/>
<dbReference type="SUPFAM" id="SSF54695">
    <property type="entry name" value="POZ domain"/>
    <property type="match status" value="1"/>
</dbReference>
<dbReference type="Pfam" id="PF00651">
    <property type="entry name" value="BTB"/>
    <property type="match status" value="1"/>
</dbReference>
<dbReference type="Gene3D" id="3.30.710.10">
    <property type="entry name" value="Potassium Channel Kv1.1, Chain A"/>
    <property type="match status" value="1"/>
</dbReference>
<dbReference type="PROSITE" id="PS50097">
    <property type="entry name" value="BTB"/>
    <property type="match status" value="1"/>
</dbReference>
<dbReference type="PANTHER" id="PTHR47843">
    <property type="entry name" value="BTB DOMAIN-CONTAINING PROTEIN-RELATED"/>
    <property type="match status" value="1"/>
</dbReference>
<dbReference type="InterPro" id="IPR011333">
    <property type="entry name" value="SKP1/BTB/POZ_sf"/>
</dbReference>
<feature type="domain" description="BTB" evidence="1">
    <location>
        <begin position="87"/>
        <end position="154"/>
    </location>
</feature>
<proteinExistence type="predicted"/>
<dbReference type="EMBL" id="PQXL01000394">
    <property type="protein sequence ID" value="THV46335.1"/>
    <property type="molecule type" value="Genomic_DNA"/>
</dbReference>